<evidence type="ECO:0000313" key="2">
    <source>
        <dbReference type="EMBL" id="GAA2442702.1"/>
    </source>
</evidence>
<proteinExistence type="predicted"/>
<dbReference type="InterPro" id="IPR043917">
    <property type="entry name" value="DUF5753"/>
</dbReference>
<dbReference type="EMBL" id="BAAARW010000026">
    <property type="protein sequence ID" value="GAA2442702.1"/>
    <property type="molecule type" value="Genomic_DNA"/>
</dbReference>
<name>A0ABP5X1P7_9ACTN</name>
<evidence type="ECO:0000259" key="1">
    <source>
        <dbReference type="Pfam" id="PF19054"/>
    </source>
</evidence>
<protein>
    <recommendedName>
        <fullName evidence="1">DUF5753 domain-containing protein</fullName>
    </recommendedName>
</protein>
<accession>A0ABP5X1P7</accession>
<dbReference type="RefSeq" id="WP_344594674.1">
    <property type="nucleotide sequence ID" value="NZ_BAAARW010000026.1"/>
</dbReference>
<comment type="caution">
    <text evidence="2">The sequence shown here is derived from an EMBL/GenBank/DDBJ whole genome shotgun (WGS) entry which is preliminary data.</text>
</comment>
<dbReference type="Pfam" id="PF13560">
    <property type="entry name" value="HTH_31"/>
    <property type="match status" value="1"/>
</dbReference>
<evidence type="ECO:0000313" key="3">
    <source>
        <dbReference type="Proteomes" id="UP001501231"/>
    </source>
</evidence>
<sequence length="282" mass="31706">MSGDYRGPNINARRLGLYLQHTREVLGLSYEEAAVQGGCESEWLVRVETGFETPAPVQVERLLERYQVREAKVAELMIDLAHRPHGPAWLAGLDLKAEARDALISESEASVIRTYAVQKVPELAQAEPYARFLASVQIMECDVEAEWKLLDDRQRFRPGGRRRFLDVIVDELAVTLPIQDPHVMAAQLRHLLALGDHPDSRVRIVPRAAAFYEARAYPFDVLEFPGISDRICLVHTALGIGISHCDLSDAWTTIETKSALSPEESRTLLQDLLTRQTTKTLE</sequence>
<gene>
    <name evidence="2" type="ORF">GCM10010191_68790</name>
</gene>
<reference evidence="3" key="1">
    <citation type="journal article" date="2019" name="Int. J. Syst. Evol. Microbiol.">
        <title>The Global Catalogue of Microorganisms (GCM) 10K type strain sequencing project: providing services to taxonomists for standard genome sequencing and annotation.</title>
        <authorList>
            <consortium name="The Broad Institute Genomics Platform"/>
            <consortium name="The Broad Institute Genome Sequencing Center for Infectious Disease"/>
            <person name="Wu L."/>
            <person name="Ma J."/>
        </authorList>
    </citation>
    <scope>NUCLEOTIDE SEQUENCE [LARGE SCALE GENOMIC DNA]</scope>
    <source>
        <strain evidence="3">JCM 3325</strain>
    </source>
</reference>
<feature type="domain" description="DUF5753" evidence="1">
    <location>
        <begin position="100"/>
        <end position="270"/>
    </location>
</feature>
<dbReference type="Pfam" id="PF19054">
    <property type="entry name" value="DUF5753"/>
    <property type="match status" value="1"/>
</dbReference>
<keyword evidence="3" id="KW-1185">Reference proteome</keyword>
<organism evidence="2 3">
    <name type="scientific">Actinomadura vinacea</name>
    <dbReference type="NCBI Taxonomy" id="115336"/>
    <lineage>
        <taxon>Bacteria</taxon>
        <taxon>Bacillati</taxon>
        <taxon>Actinomycetota</taxon>
        <taxon>Actinomycetes</taxon>
        <taxon>Streptosporangiales</taxon>
        <taxon>Thermomonosporaceae</taxon>
        <taxon>Actinomadura</taxon>
    </lineage>
</organism>
<dbReference type="Proteomes" id="UP001501231">
    <property type="component" value="Unassembled WGS sequence"/>
</dbReference>